<comment type="caution">
    <text evidence="1">The sequence shown here is derived from an EMBL/GenBank/DDBJ whole genome shotgun (WGS) entry which is preliminary data.</text>
</comment>
<protein>
    <submittedName>
        <fullName evidence="1">Uncharacterized protein</fullName>
    </submittedName>
</protein>
<evidence type="ECO:0000313" key="1">
    <source>
        <dbReference type="EMBL" id="CAE6530959.1"/>
    </source>
</evidence>
<name>A0A8H3HS43_9AGAM</name>
<sequence length="271" mass="31116">IPWNSLDETLYVAPSPVPSRHSPGMSTYKRPAHILELGEAFAISVPKHSMNQSSLINTAPNLDPYQFSSVCCMVVTLRNSMKLLKGYCKTLPALQSVVERLFDALDSVQVFVHDAQRARETESDLVRWVIILSAYLSSVQPGYMSEGIEYLCKVLQEQTDRISIQQALGRMRRTPETEQELDQFKQCFRYIEVALCRLQADLSLNSWRVRDEQARVFKLERMHPVMDALYDSTYQDLIEDGCHSNTRELLLERLSGWAHGLGTENIYWPLR</sequence>
<proteinExistence type="predicted"/>
<gene>
    <name evidence="1" type="ORF">RDB_LOCUS167808</name>
</gene>
<dbReference type="Proteomes" id="UP000663853">
    <property type="component" value="Unassembled WGS sequence"/>
</dbReference>
<accession>A0A8H3HS43</accession>
<dbReference type="AlphaFoldDB" id="A0A8H3HS43"/>
<reference evidence="1" key="1">
    <citation type="submission" date="2021-01" db="EMBL/GenBank/DDBJ databases">
        <authorList>
            <person name="Kaushik A."/>
        </authorList>
    </citation>
    <scope>NUCLEOTIDE SEQUENCE</scope>
    <source>
        <strain evidence="1">AG6-10EEA</strain>
    </source>
</reference>
<feature type="non-terminal residue" evidence="1">
    <location>
        <position position="1"/>
    </location>
</feature>
<evidence type="ECO:0000313" key="2">
    <source>
        <dbReference type="Proteomes" id="UP000663853"/>
    </source>
</evidence>
<dbReference type="EMBL" id="CAJMXA010004002">
    <property type="protein sequence ID" value="CAE6530959.1"/>
    <property type="molecule type" value="Genomic_DNA"/>
</dbReference>
<organism evidence="1 2">
    <name type="scientific">Rhizoctonia solani</name>
    <dbReference type="NCBI Taxonomy" id="456999"/>
    <lineage>
        <taxon>Eukaryota</taxon>
        <taxon>Fungi</taxon>
        <taxon>Dikarya</taxon>
        <taxon>Basidiomycota</taxon>
        <taxon>Agaricomycotina</taxon>
        <taxon>Agaricomycetes</taxon>
        <taxon>Cantharellales</taxon>
        <taxon>Ceratobasidiaceae</taxon>
        <taxon>Rhizoctonia</taxon>
    </lineage>
</organism>